<dbReference type="Proteomes" id="UP000061010">
    <property type="component" value="Chromosome"/>
</dbReference>
<name>A0A0S1AVZ2_9GAMM</name>
<dbReference type="EMBL" id="CP012900">
    <property type="protein sequence ID" value="ALJ26907.1"/>
    <property type="molecule type" value="Genomic_DNA"/>
</dbReference>
<evidence type="ECO:0000313" key="2">
    <source>
        <dbReference type="Proteomes" id="UP000061010"/>
    </source>
</evidence>
<proteinExistence type="predicted"/>
<organism evidence="1 2">
    <name type="scientific">Stenotrophomonas acidaminiphila</name>
    <dbReference type="NCBI Taxonomy" id="128780"/>
    <lineage>
        <taxon>Bacteria</taxon>
        <taxon>Pseudomonadati</taxon>
        <taxon>Pseudomonadota</taxon>
        <taxon>Gammaproteobacteria</taxon>
        <taxon>Lysobacterales</taxon>
        <taxon>Lysobacteraceae</taxon>
        <taxon>Stenotrophomonas</taxon>
    </lineage>
</organism>
<dbReference type="KEGG" id="sacz:AOT14_04590"/>
<keyword evidence="2" id="KW-1185">Reference proteome</keyword>
<dbReference type="AlphaFoldDB" id="A0A0S1AVZ2"/>
<evidence type="ECO:0000313" key="1">
    <source>
        <dbReference type="EMBL" id="ALJ26907.1"/>
    </source>
</evidence>
<dbReference type="PATRIC" id="fig|128780.6.peg.469"/>
<sequence>MTHTPSNCPQSIGQSALAAEIHRGLYMAWLLVFEATDSPYTAITPEYVATVMVANQICQTHLKSKPNLRLRFEGRAHEIASSCFKVPPFPRRKRTIPARRAGKKGDRECVDISIFDESAGIAPVAKHVVELKISSSRHGLREDLLRNKRLLELKDERSSNLLESTFLGFVIVDSKTVGQEDATKFRESIKRRYEKFLCKEFLSSEYVASVSVEKISSAPDPEDIGGEFRHMVSVVIAFERNSSVI</sequence>
<reference evidence="1 2" key="1">
    <citation type="journal article" date="2015" name="Genome Announc.">
        <title>Complete Genome Sequencing of Stenotrophomonas acidaminiphila ZAC14D2_NAIMI4_2, a Multidrug-Resistant Strain Isolated from Sediments of a Polluted River in Mexico, Uncovers New Antibiotic Resistance Genes and a Novel Class-II Lasso Peptide Biosynthesis Gene Cluster.</title>
        <authorList>
            <person name="Vinuesa P."/>
            <person name="Ochoa-Sanchez L.E."/>
        </authorList>
    </citation>
    <scope>NUCLEOTIDE SEQUENCE [LARGE SCALE GENOMIC DNA]</scope>
    <source>
        <strain evidence="1 2">ZAC14D2_NAIMI4_2</strain>
    </source>
</reference>
<accession>A0A0S1AVZ2</accession>
<gene>
    <name evidence="1" type="ORF">AOT14_04590</name>
</gene>
<protein>
    <submittedName>
        <fullName evidence="1">Uncharacterized protein</fullName>
    </submittedName>
</protein>